<dbReference type="EMBL" id="CAJVQA010002226">
    <property type="protein sequence ID" value="CAG8540951.1"/>
    <property type="molecule type" value="Genomic_DNA"/>
</dbReference>
<keyword evidence="2" id="KW-1185">Reference proteome</keyword>
<comment type="caution">
    <text evidence="1">The sequence shown here is derived from an EMBL/GenBank/DDBJ whole genome shotgun (WGS) entry which is preliminary data.</text>
</comment>
<reference evidence="1" key="1">
    <citation type="submission" date="2021-06" db="EMBL/GenBank/DDBJ databases">
        <authorList>
            <person name="Kallberg Y."/>
            <person name="Tangrot J."/>
            <person name="Rosling A."/>
        </authorList>
    </citation>
    <scope>NUCLEOTIDE SEQUENCE</scope>
    <source>
        <strain evidence="1">FL966</strain>
    </source>
</reference>
<sequence length="100" mass="11443">TKYGKITRVPDRYTIEAEYIYGSPYHIKNNKLMSNLIVPINNINKCEINAATRLHENKVVIIYNKGIMSFKRFGMPEVASNGYRVRFHTPTVPVFPVIAG</sequence>
<evidence type="ECO:0000313" key="1">
    <source>
        <dbReference type="EMBL" id="CAG8540951.1"/>
    </source>
</evidence>
<accession>A0A9N9FKP4</accession>
<gene>
    <name evidence="1" type="ORF">CPELLU_LOCUS4296</name>
</gene>
<feature type="non-terminal residue" evidence="1">
    <location>
        <position position="100"/>
    </location>
</feature>
<proteinExistence type="predicted"/>
<evidence type="ECO:0000313" key="2">
    <source>
        <dbReference type="Proteomes" id="UP000789759"/>
    </source>
</evidence>
<name>A0A9N9FKP4_9GLOM</name>
<organism evidence="1 2">
    <name type="scientific">Cetraspora pellucida</name>
    <dbReference type="NCBI Taxonomy" id="1433469"/>
    <lineage>
        <taxon>Eukaryota</taxon>
        <taxon>Fungi</taxon>
        <taxon>Fungi incertae sedis</taxon>
        <taxon>Mucoromycota</taxon>
        <taxon>Glomeromycotina</taxon>
        <taxon>Glomeromycetes</taxon>
        <taxon>Diversisporales</taxon>
        <taxon>Gigasporaceae</taxon>
        <taxon>Cetraspora</taxon>
    </lineage>
</organism>
<dbReference type="AlphaFoldDB" id="A0A9N9FKP4"/>
<protein>
    <submittedName>
        <fullName evidence="1">15837_t:CDS:1</fullName>
    </submittedName>
</protein>
<dbReference type="Proteomes" id="UP000789759">
    <property type="component" value="Unassembled WGS sequence"/>
</dbReference>